<dbReference type="InterPro" id="IPR001878">
    <property type="entry name" value="Znf_CCHC"/>
</dbReference>
<comment type="caution">
    <text evidence="8">The sequence shown here is derived from an EMBL/GenBank/DDBJ whole genome shotgun (WGS) entry which is preliminary data.</text>
</comment>
<reference evidence="8" key="1">
    <citation type="journal article" date="2022" name="Plant J.">
        <title>Strategies of tolerance reflected in two North American maple genomes.</title>
        <authorList>
            <person name="McEvoy S.L."/>
            <person name="Sezen U.U."/>
            <person name="Trouern-Trend A."/>
            <person name="McMahon S.M."/>
            <person name="Schaberg P.G."/>
            <person name="Yang J."/>
            <person name="Wegrzyn J.L."/>
            <person name="Swenson N.G."/>
        </authorList>
    </citation>
    <scope>NUCLEOTIDE SEQUENCE</scope>
    <source>
        <strain evidence="8">91603</strain>
    </source>
</reference>
<dbReference type="SUPFAM" id="SSF57756">
    <property type="entry name" value="Retrovirus zinc finger-like domains"/>
    <property type="match status" value="1"/>
</dbReference>
<feature type="domain" description="SWIM-type" evidence="7">
    <location>
        <begin position="880"/>
        <end position="921"/>
    </location>
</feature>
<evidence type="ECO:0008006" key="10">
    <source>
        <dbReference type="Google" id="ProtNLM"/>
    </source>
</evidence>
<dbReference type="InterPro" id="IPR036875">
    <property type="entry name" value="Znf_CCHC_sf"/>
</dbReference>
<accession>A0AAD5IU11</accession>
<keyword evidence="3" id="KW-0862">Zinc</keyword>
<evidence type="ECO:0000256" key="5">
    <source>
        <dbReference type="SAM" id="MobiDB-lite"/>
    </source>
</evidence>
<dbReference type="PROSITE" id="PS50966">
    <property type="entry name" value="ZF_SWIM"/>
    <property type="match status" value="2"/>
</dbReference>
<dbReference type="Pfam" id="PF04434">
    <property type="entry name" value="SWIM"/>
    <property type="match status" value="2"/>
</dbReference>
<dbReference type="SMART" id="SM00575">
    <property type="entry name" value="ZnF_PMZ"/>
    <property type="match status" value="2"/>
</dbReference>
<dbReference type="GO" id="GO:0003676">
    <property type="term" value="F:nucleic acid binding"/>
    <property type="evidence" value="ECO:0007669"/>
    <property type="project" value="InterPro"/>
</dbReference>
<keyword evidence="9" id="KW-1185">Reference proteome</keyword>
<evidence type="ECO:0000313" key="8">
    <source>
        <dbReference type="EMBL" id="KAI9177308.1"/>
    </source>
</evidence>
<feature type="region of interest" description="Disordered" evidence="5">
    <location>
        <begin position="966"/>
        <end position="1021"/>
    </location>
</feature>
<dbReference type="Proteomes" id="UP001064489">
    <property type="component" value="Chromosome 5"/>
</dbReference>
<evidence type="ECO:0000259" key="6">
    <source>
        <dbReference type="PROSITE" id="PS50158"/>
    </source>
</evidence>
<evidence type="ECO:0000313" key="9">
    <source>
        <dbReference type="Proteomes" id="UP001064489"/>
    </source>
</evidence>
<dbReference type="InterPro" id="IPR006564">
    <property type="entry name" value="Znf_PMZ"/>
</dbReference>
<keyword evidence="1" id="KW-0479">Metal-binding</keyword>
<dbReference type="PANTHER" id="PTHR31973">
    <property type="entry name" value="POLYPROTEIN, PUTATIVE-RELATED"/>
    <property type="match status" value="1"/>
</dbReference>
<dbReference type="AlphaFoldDB" id="A0AAD5IU11"/>
<reference evidence="8" key="2">
    <citation type="submission" date="2023-02" db="EMBL/GenBank/DDBJ databases">
        <authorList>
            <person name="Swenson N.G."/>
            <person name="Wegrzyn J.L."/>
            <person name="Mcevoy S.L."/>
        </authorList>
    </citation>
    <scope>NUCLEOTIDE SEQUENCE</scope>
    <source>
        <strain evidence="8">91603</strain>
        <tissue evidence="8">Leaf</tissue>
    </source>
</reference>
<dbReference type="PANTHER" id="PTHR31973:SF187">
    <property type="entry name" value="MUTATOR TRANSPOSASE MUDRA PROTEIN"/>
    <property type="match status" value="1"/>
</dbReference>
<feature type="compositionally biased region" description="Basic residues" evidence="5">
    <location>
        <begin position="163"/>
        <end position="175"/>
    </location>
</feature>
<dbReference type="InterPro" id="IPR004332">
    <property type="entry name" value="Transposase_MuDR"/>
</dbReference>
<evidence type="ECO:0000256" key="3">
    <source>
        <dbReference type="ARBA" id="ARBA00022833"/>
    </source>
</evidence>
<name>A0AAD5IU11_ACENE</name>
<dbReference type="EMBL" id="JAJSOW010000102">
    <property type="protein sequence ID" value="KAI9177308.1"/>
    <property type="molecule type" value="Genomic_DNA"/>
</dbReference>
<dbReference type="GO" id="GO:0008270">
    <property type="term" value="F:zinc ion binding"/>
    <property type="evidence" value="ECO:0007669"/>
    <property type="project" value="UniProtKB-KW"/>
</dbReference>
<keyword evidence="2 4" id="KW-0863">Zinc-finger</keyword>
<evidence type="ECO:0000256" key="1">
    <source>
        <dbReference type="ARBA" id="ARBA00022723"/>
    </source>
</evidence>
<dbReference type="SMART" id="SM00343">
    <property type="entry name" value="ZnF_C2HC"/>
    <property type="match status" value="2"/>
</dbReference>
<feature type="region of interest" description="Disordered" evidence="5">
    <location>
        <begin position="160"/>
        <end position="183"/>
    </location>
</feature>
<protein>
    <recommendedName>
        <fullName evidence="10">SWIM-type domain-containing protein</fullName>
    </recommendedName>
</protein>
<proteinExistence type="predicted"/>
<feature type="domain" description="CCHC-type" evidence="6">
    <location>
        <begin position="994"/>
        <end position="1009"/>
    </location>
</feature>
<dbReference type="Pfam" id="PF10551">
    <property type="entry name" value="MULE"/>
    <property type="match status" value="1"/>
</dbReference>
<gene>
    <name evidence="8" type="ORF">LWI28_013536</name>
</gene>
<evidence type="ECO:0000259" key="7">
    <source>
        <dbReference type="PROSITE" id="PS50966"/>
    </source>
</evidence>
<dbReference type="InterPro" id="IPR018289">
    <property type="entry name" value="MULE_transposase_dom"/>
</dbReference>
<evidence type="ECO:0000256" key="2">
    <source>
        <dbReference type="ARBA" id="ARBA00022771"/>
    </source>
</evidence>
<dbReference type="Pfam" id="PF03108">
    <property type="entry name" value="DBD_Tnp_Mut"/>
    <property type="match status" value="1"/>
</dbReference>
<dbReference type="Gene3D" id="4.10.60.10">
    <property type="entry name" value="Zinc finger, CCHC-type"/>
    <property type="match status" value="1"/>
</dbReference>
<evidence type="ECO:0000256" key="4">
    <source>
        <dbReference type="PROSITE-ProRule" id="PRU00047"/>
    </source>
</evidence>
<dbReference type="InterPro" id="IPR007527">
    <property type="entry name" value="Znf_SWIM"/>
</dbReference>
<feature type="domain" description="SWIM-type" evidence="7">
    <location>
        <begin position="82"/>
        <end position="116"/>
    </location>
</feature>
<organism evidence="8 9">
    <name type="scientific">Acer negundo</name>
    <name type="common">Box elder</name>
    <dbReference type="NCBI Taxonomy" id="4023"/>
    <lineage>
        <taxon>Eukaryota</taxon>
        <taxon>Viridiplantae</taxon>
        <taxon>Streptophyta</taxon>
        <taxon>Embryophyta</taxon>
        <taxon>Tracheophyta</taxon>
        <taxon>Spermatophyta</taxon>
        <taxon>Magnoliopsida</taxon>
        <taxon>eudicotyledons</taxon>
        <taxon>Gunneridae</taxon>
        <taxon>Pentapetalae</taxon>
        <taxon>rosids</taxon>
        <taxon>malvids</taxon>
        <taxon>Sapindales</taxon>
        <taxon>Sapindaceae</taxon>
        <taxon>Hippocastanoideae</taxon>
        <taxon>Acereae</taxon>
        <taxon>Acer</taxon>
    </lineage>
</organism>
<dbReference type="PROSITE" id="PS50158">
    <property type="entry name" value="ZF_CCHC"/>
    <property type="match status" value="1"/>
</dbReference>
<sequence>MSECFNNWIKEDRDKPILTLMESPRRKMMLRSHKKCEEIEKLQDTVSSYARERLSENEKEGRKLQVIHGMGEYYKTLDNFNNKVIVNLNEKTCDCKMWEINGIPCKHAVAVFCFNRQFAHESVDWYYSREALKLTYSGCINPVPEEHLWPEFAEEEIIDPPKKHPKVGRPKKNRKREPDEEPARANIMNRVRIVISYNGQWEQLPDGSQRFVGSDNKGMYVSKNMTYEELVAIVHTIVKYDVNKFNVDLASVSIVPGSTCRTFIRNNDDVQFMLGEDRVIPQVCVSLTQRTPGDMIGNDIPPPENTQQFGSFSGSNQLYPQRSFAESRENMCGVPPVAVDQVVEPQFGDVFGCQIEQYHEVDNEANNEHVDDLENVDEERTQIQTQGRHVQGVSCTVPNMPGTSEVRHNITVSDSDNTITWVIPGADSYSFGIGRSSTLATQEPTCMIYKGQFFPSKKDLKRLVGLFSMRENFEWKVKRSNKTTLHLVCIIDNCTWKLRAVRRDEGTYFQVRSFVNQHSCPLEEVHRRHRQASAVIIGEVIAPRLQQHDGRLMRPKDIIADMKTMYGIQVMYSKAHDALQYALSLTYGTHEESFKLLPSFAYVLEQQNPGTITDLQCADDDTFLYFFMSLGSSIRGFRRCMRPVIAVDGTHLKGRFGGTMFVATAQDGNEQVYPIAFGYGDSENNLSWEWFLECLRGALGHIDDLVFISDRHASIEAGISKVFPYATHTICCWHFGENMKKRFHRKDVADIMDSAARTYSEFNYNRHMEELHRLHKGAFEYAIAAGPHKWSRVHCPQRRYRLMTTNVAECINSCLKFARQLPMMTLAEFIRNMLQKWFYDRHAAARSMRHQLTDAAHLVILKRVEKCNYMTVNPVDWNIFSVKLKGNQWTVNLHSKTCTCNKFQMDHFPCSHALAAARERNLDYTSLCADYYKRETLIDAYSVPIMPVGHPSSWVVPSDIASRVVLNPKSKRQSGRPMEGRHASSSERTTTQSCRRCGQSGHNSRRCSNPPMVNEGPSISVPDEYRRKCSICHSIGHNKQTCPEKDSTVE</sequence>